<organism evidence="1 2">
    <name type="scientific">Xanthomonas campestris pv. papavericola</name>
    <dbReference type="NCBI Taxonomy" id="487881"/>
    <lineage>
        <taxon>Bacteria</taxon>
        <taxon>Pseudomonadati</taxon>
        <taxon>Pseudomonadota</taxon>
        <taxon>Gammaproteobacteria</taxon>
        <taxon>Lysobacterales</taxon>
        <taxon>Lysobacteraceae</taxon>
        <taxon>Xanthomonas</taxon>
    </lineage>
</organism>
<reference evidence="1" key="2">
    <citation type="submission" date="2024-01" db="EMBL/GenBank/DDBJ databases">
        <title>Long-read genome sequencing of X. campestris pv. papavericola.</title>
        <authorList>
            <person name="Hussain R.M.F."/>
            <person name="Greer S."/>
            <person name="Harrison J."/>
            <person name="Grant M."/>
            <person name="Vicente J."/>
            <person name="Studholme D.J."/>
        </authorList>
    </citation>
    <scope>NUCLEOTIDE SEQUENCE</scope>
    <source>
        <strain evidence="1">NCPPB 2970</strain>
    </source>
</reference>
<reference evidence="1" key="1">
    <citation type="submission" date="2021-10" db="EMBL/GenBank/DDBJ databases">
        <authorList>
            <person name="Hussein R."/>
            <person name="Harrison J."/>
            <person name="Studholme D.J."/>
            <person name="Vicente J."/>
            <person name="Grant M."/>
        </authorList>
    </citation>
    <scope>NUCLEOTIDE SEQUENCE</scope>
    <source>
        <strain evidence="1">NCPPB 2970</strain>
    </source>
</reference>
<dbReference type="AlphaFoldDB" id="A0AAJ2WZR0"/>
<comment type="caution">
    <text evidence="1">The sequence shown here is derived from an EMBL/GenBank/DDBJ whole genome shotgun (WGS) entry which is preliminary data.</text>
</comment>
<proteinExistence type="predicted"/>
<dbReference type="EMBL" id="JAJFNJ020000003">
    <property type="protein sequence ID" value="MEC3886452.1"/>
    <property type="molecule type" value="Genomic_DNA"/>
</dbReference>
<name>A0AAJ2WZR0_XANCA</name>
<evidence type="ECO:0000313" key="2">
    <source>
        <dbReference type="Proteomes" id="UP001297361"/>
    </source>
</evidence>
<gene>
    <name evidence="1" type="ORF">LLE72_001430</name>
</gene>
<protein>
    <submittedName>
        <fullName evidence="1">Uncharacterized protein</fullName>
    </submittedName>
</protein>
<dbReference type="Proteomes" id="UP001297361">
    <property type="component" value="Unassembled WGS sequence"/>
</dbReference>
<accession>A0AAJ2WZR0</accession>
<dbReference type="RefSeq" id="WP_228426719.1">
    <property type="nucleotide sequence ID" value="NZ_JAJFNJ020000003.1"/>
</dbReference>
<sequence length="49" mass="5256">MVETLPDRASAAQVGQVLSDFGFAPQSLSLAWQLSSITALKLFPPEHLS</sequence>
<evidence type="ECO:0000313" key="1">
    <source>
        <dbReference type="EMBL" id="MEC3886452.1"/>
    </source>
</evidence>